<sequence length="62" mass="7341">MFSNGQLVFAGLFALCFIIVMIFSYKRDKKIHIKQYRDTKWVLIGFIIFLICLVLIKLLTKK</sequence>
<evidence type="ECO:0000313" key="3">
    <source>
        <dbReference type="Proteomes" id="UP001153642"/>
    </source>
</evidence>
<accession>A0ABT6FNV0</accession>
<gene>
    <name evidence="2" type="ORF">OSR52_03605</name>
</gene>
<dbReference type="Proteomes" id="UP001153642">
    <property type="component" value="Unassembled WGS sequence"/>
</dbReference>
<evidence type="ECO:0000256" key="1">
    <source>
        <dbReference type="SAM" id="Phobius"/>
    </source>
</evidence>
<feature type="transmembrane region" description="Helical" evidence="1">
    <location>
        <begin position="6"/>
        <end position="25"/>
    </location>
</feature>
<reference evidence="2" key="1">
    <citation type="submission" date="2022-11" db="EMBL/GenBank/DDBJ databases">
        <title>High-quality draft genome sequence of Galbibacter sp. strain CMA-7.</title>
        <authorList>
            <person name="Wei L."/>
            <person name="Dong C."/>
            <person name="Shao Z."/>
        </authorList>
    </citation>
    <scope>NUCLEOTIDE SEQUENCE</scope>
    <source>
        <strain evidence="2">CMA-7</strain>
    </source>
</reference>
<keyword evidence="1" id="KW-0472">Membrane</keyword>
<feature type="transmembrane region" description="Helical" evidence="1">
    <location>
        <begin position="41"/>
        <end position="60"/>
    </location>
</feature>
<evidence type="ECO:0000313" key="2">
    <source>
        <dbReference type="EMBL" id="MDG3584942.1"/>
    </source>
</evidence>
<dbReference type="EMBL" id="JAPMUA010000001">
    <property type="protein sequence ID" value="MDG3584942.1"/>
    <property type="molecule type" value="Genomic_DNA"/>
</dbReference>
<keyword evidence="1" id="KW-0812">Transmembrane</keyword>
<keyword evidence="1" id="KW-1133">Transmembrane helix</keyword>
<comment type="caution">
    <text evidence="2">The sequence shown here is derived from an EMBL/GenBank/DDBJ whole genome shotgun (WGS) entry which is preliminary data.</text>
</comment>
<keyword evidence="3" id="KW-1185">Reference proteome</keyword>
<name>A0ABT6FNV0_9FLAO</name>
<protein>
    <submittedName>
        <fullName evidence="2">Uncharacterized protein</fullName>
    </submittedName>
</protein>
<proteinExistence type="predicted"/>
<organism evidence="2 3">
    <name type="scientific">Galbibacter pacificus</name>
    <dbReference type="NCBI Taxonomy" id="2996052"/>
    <lineage>
        <taxon>Bacteria</taxon>
        <taxon>Pseudomonadati</taxon>
        <taxon>Bacteroidota</taxon>
        <taxon>Flavobacteriia</taxon>
        <taxon>Flavobacteriales</taxon>
        <taxon>Flavobacteriaceae</taxon>
        <taxon>Galbibacter</taxon>
    </lineage>
</organism>